<accession>A0A917ERA2</accession>
<comment type="caution">
    <text evidence="1">The sequence shown here is derived from an EMBL/GenBank/DDBJ whole genome shotgun (WGS) entry which is preliminary data.</text>
</comment>
<keyword evidence="2" id="KW-1185">Reference proteome</keyword>
<sequence>MKKTKKALIGVTTALAATLAGCEEDSANLPEKPSDAECSDWDFEEEEGVWVCDEKGSSRYRSYYYGGAYFGTKNALKADNNYKTYTQTPQFKSGFGSGSKSSGS</sequence>
<name>A0A917ERA2_9BACI</name>
<protein>
    <recommendedName>
        <fullName evidence="3">Aminotransferase yhxA</fullName>
    </recommendedName>
</protein>
<evidence type="ECO:0000313" key="1">
    <source>
        <dbReference type="EMBL" id="GGE69466.1"/>
    </source>
</evidence>
<proteinExistence type="predicted"/>
<dbReference type="PROSITE" id="PS51257">
    <property type="entry name" value="PROKAR_LIPOPROTEIN"/>
    <property type="match status" value="1"/>
</dbReference>
<dbReference type="AlphaFoldDB" id="A0A917ERA2"/>
<gene>
    <name evidence="1" type="ORF">GCM10007140_19400</name>
</gene>
<dbReference type="Proteomes" id="UP000605259">
    <property type="component" value="Unassembled WGS sequence"/>
</dbReference>
<organism evidence="1 2">
    <name type="scientific">Priestia taiwanensis</name>
    <dbReference type="NCBI Taxonomy" id="1347902"/>
    <lineage>
        <taxon>Bacteria</taxon>
        <taxon>Bacillati</taxon>
        <taxon>Bacillota</taxon>
        <taxon>Bacilli</taxon>
        <taxon>Bacillales</taxon>
        <taxon>Bacillaceae</taxon>
        <taxon>Priestia</taxon>
    </lineage>
</organism>
<reference evidence="1" key="1">
    <citation type="journal article" date="2014" name="Int. J. Syst. Evol. Microbiol.">
        <title>Complete genome sequence of Corynebacterium casei LMG S-19264T (=DSM 44701T), isolated from a smear-ripened cheese.</title>
        <authorList>
            <consortium name="US DOE Joint Genome Institute (JGI-PGF)"/>
            <person name="Walter F."/>
            <person name="Albersmeier A."/>
            <person name="Kalinowski J."/>
            <person name="Ruckert C."/>
        </authorList>
    </citation>
    <scope>NUCLEOTIDE SEQUENCE</scope>
    <source>
        <strain evidence="1">CGMCC 1.12698</strain>
    </source>
</reference>
<evidence type="ECO:0008006" key="3">
    <source>
        <dbReference type="Google" id="ProtNLM"/>
    </source>
</evidence>
<dbReference type="RefSeq" id="WP_188388162.1">
    <property type="nucleotide sequence ID" value="NZ_BMFK01000001.1"/>
</dbReference>
<reference evidence="1" key="2">
    <citation type="submission" date="2020-09" db="EMBL/GenBank/DDBJ databases">
        <authorList>
            <person name="Sun Q."/>
            <person name="Zhou Y."/>
        </authorList>
    </citation>
    <scope>NUCLEOTIDE SEQUENCE</scope>
    <source>
        <strain evidence="1">CGMCC 1.12698</strain>
    </source>
</reference>
<dbReference type="EMBL" id="BMFK01000001">
    <property type="protein sequence ID" value="GGE69466.1"/>
    <property type="molecule type" value="Genomic_DNA"/>
</dbReference>
<evidence type="ECO:0000313" key="2">
    <source>
        <dbReference type="Proteomes" id="UP000605259"/>
    </source>
</evidence>